<dbReference type="InterPro" id="IPR006565">
    <property type="entry name" value="BTP"/>
</dbReference>
<keyword evidence="5" id="KW-0804">Transcription</keyword>
<evidence type="ECO:0000256" key="6">
    <source>
        <dbReference type="ARBA" id="ARBA00023242"/>
    </source>
</evidence>
<proteinExistence type="inferred from homology"/>
<evidence type="ECO:0000259" key="8">
    <source>
        <dbReference type="Pfam" id="PF07524"/>
    </source>
</evidence>
<keyword evidence="6" id="KW-0539">Nucleus</keyword>
<evidence type="ECO:0000256" key="1">
    <source>
        <dbReference type="ARBA" id="ARBA00004123"/>
    </source>
</evidence>
<sequence>MNLETEPVERFYPKSFVECLLEKAAAKLILNIGFLRSEKPAINTVAILIKEFLLRTGERISILTEHARRQNSNLLDVQTILNEIGFNFIQLAQFRQYCESKPELPVIKLHNGVLSHNITPKESSSIPFHTDLISSSSSFLYPALPSPQYNPTYPLSSSLNATISLIHPHPPNIPSHFPAFPGIHTYENTASYPKRLIDKQLINRVKRKTKQFVEEALKELTSLTDENVMFDDAFATSDDQELEEENYQYQLQNENRNLEQIQWNQNGISSTPNRSMSRSQSPIQQRSQSPIQHSASDEQDIVREDSDDAFNTNGNITEFENMNFDVEDVSNIDVNNIDINNMDASNIDSMVIDRESTP</sequence>
<comment type="similarity">
    <text evidence="2">Belongs to the TAF8 family.</text>
</comment>
<dbReference type="EMBL" id="SNRW01004683">
    <property type="protein sequence ID" value="KAA6386709.1"/>
    <property type="molecule type" value="Genomic_DNA"/>
</dbReference>
<dbReference type="PANTHER" id="PTHR46469">
    <property type="entry name" value="TRANSCRIPTION INITIATION FACTOR TFIID SUBUNIT 8"/>
    <property type="match status" value="1"/>
</dbReference>
<evidence type="ECO:0000256" key="3">
    <source>
        <dbReference type="ARBA" id="ARBA00017307"/>
    </source>
</evidence>
<dbReference type="Pfam" id="PF07524">
    <property type="entry name" value="Bromo_TP"/>
    <property type="match status" value="1"/>
</dbReference>
<evidence type="ECO:0000259" key="9">
    <source>
        <dbReference type="Pfam" id="PF10406"/>
    </source>
</evidence>
<feature type="compositionally biased region" description="Low complexity" evidence="7">
    <location>
        <begin position="277"/>
        <end position="292"/>
    </location>
</feature>
<dbReference type="PANTHER" id="PTHR46469:SF1">
    <property type="entry name" value="TRANSCRIPTION INITIATION FACTOR TFIID SUBUNIT 8"/>
    <property type="match status" value="1"/>
</dbReference>
<feature type="region of interest" description="Disordered" evidence="7">
    <location>
        <begin position="266"/>
        <end position="300"/>
    </location>
</feature>
<protein>
    <recommendedName>
        <fullName evidence="3">Transcription initiation factor TFIID subunit 8</fullName>
    </recommendedName>
</protein>
<dbReference type="GO" id="GO:0005669">
    <property type="term" value="C:transcription factor TFIID complex"/>
    <property type="evidence" value="ECO:0007669"/>
    <property type="project" value="InterPro"/>
</dbReference>
<feature type="compositionally biased region" description="Polar residues" evidence="7">
    <location>
        <begin position="266"/>
        <end position="276"/>
    </location>
</feature>
<dbReference type="AlphaFoldDB" id="A0A5J4VWR3"/>
<feature type="domain" description="Bromodomain associated" evidence="8">
    <location>
        <begin position="18"/>
        <end position="87"/>
    </location>
</feature>
<evidence type="ECO:0000256" key="7">
    <source>
        <dbReference type="SAM" id="MobiDB-lite"/>
    </source>
</evidence>
<dbReference type="GO" id="GO:0006367">
    <property type="term" value="P:transcription initiation at RNA polymerase II promoter"/>
    <property type="evidence" value="ECO:0007669"/>
    <property type="project" value="TreeGrafter"/>
</dbReference>
<dbReference type="Gene3D" id="1.10.20.10">
    <property type="entry name" value="Histone, subunit A"/>
    <property type="match status" value="1"/>
</dbReference>
<keyword evidence="4" id="KW-0805">Transcription regulation</keyword>
<evidence type="ECO:0000313" key="11">
    <source>
        <dbReference type="Proteomes" id="UP000324800"/>
    </source>
</evidence>
<dbReference type="InterPro" id="IPR037818">
    <property type="entry name" value="TAF8"/>
</dbReference>
<dbReference type="Proteomes" id="UP000324800">
    <property type="component" value="Unassembled WGS sequence"/>
</dbReference>
<evidence type="ECO:0000313" key="10">
    <source>
        <dbReference type="EMBL" id="KAA6386709.1"/>
    </source>
</evidence>
<accession>A0A5J4VWR3</accession>
<gene>
    <name evidence="10" type="ORF">EZS28_017763</name>
</gene>
<comment type="caution">
    <text evidence="10">The sequence shown here is derived from an EMBL/GenBank/DDBJ whole genome shotgun (WGS) entry which is preliminary data.</text>
</comment>
<dbReference type="Pfam" id="PF10406">
    <property type="entry name" value="TAF8_C"/>
    <property type="match status" value="1"/>
</dbReference>
<dbReference type="GO" id="GO:0046982">
    <property type="term" value="F:protein heterodimerization activity"/>
    <property type="evidence" value="ECO:0007669"/>
    <property type="project" value="InterPro"/>
</dbReference>
<evidence type="ECO:0000256" key="4">
    <source>
        <dbReference type="ARBA" id="ARBA00023015"/>
    </source>
</evidence>
<dbReference type="InterPro" id="IPR009072">
    <property type="entry name" value="Histone-fold"/>
</dbReference>
<comment type="subcellular location">
    <subcellularLocation>
        <location evidence="1">Nucleus</location>
    </subcellularLocation>
</comment>
<reference evidence="10 11" key="1">
    <citation type="submission" date="2019-03" db="EMBL/GenBank/DDBJ databases">
        <title>Single cell metagenomics reveals metabolic interactions within the superorganism composed of flagellate Streblomastix strix and complex community of Bacteroidetes bacteria on its surface.</title>
        <authorList>
            <person name="Treitli S.C."/>
            <person name="Kolisko M."/>
            <person name="Husnik F."/>
            <person name="Keeling P."/>
            <person name="Hampl V."/>
        </authorList>
    </citation>
    <scope>NUCLEOTIDE SEQUENCE [LARGE SCALE GENOMIC DNA]</scope>
    <source>
        <strain evidence="10">ST1C</strain>
    </source>
</reference>
<dbReference type="CDD" id="cd00076">
    <property type="entry name" value="HFD_SF"/>
    <property type="match status" value="1"/>
</dbReference>
<organism evidence="10 11">
    <name type="scientific">Streblomastix strix</name>
    <dbReference type="NCBI Taxonomy" id="222440"/>
    <lineage>
        <taxon>Eukaryota</taxon>
        <taxon>Metamonada</taxon>
        <taxon>Preaxostyla</taxon>
        <taxon>Oxymonadida</taxon>
        <taxon>Streblomastigidae</taxon>
        <taxon>Streblomastix</taxon>
    </lineage>
</organism>
<dbReference type="InterPro" id="IPR019473">
    <property type="entry name" value="TFIID_su8_C"/>
</dbReference>
<name>A0A5J4VWR3_9EUKA</name>
<evidence type="ECO:0000256" key="2">
    <source>
        <dbReference type="ARBA" id="ARBA00008767"/>
    </source>
</evidence>
<evidence type="ECO:0000256" key="5">
    <source>
        <dbReference type="ARBA" id="ARBA00023163"/>
    </source>
</evidence>
<feature type="domain" description="Transcription factor TFIID subunit 8 C-terminal" evidence="9">
    <location>
        <begin position="173"/>
        <end position="220"/>
    </location>
</feature>